<keyword evidence="2" id="KW-1185">Reference proteome</keyword>
<evidence type="ECO:0000313" key="1">
    <source>
        <dbReference type="EMBL" id="MCI58636.1"/>
    </source>
</evidence>
<reference evidence="1 2" key="1">
    <citation type="journal article" date="2018" name="Front. Plant Sci.">
        <title>Red Clover (Trifolium pratense) and Zigzag Clover (T. medium) - A Picture of Genomic Similarities and Differences.</title>
        <authorList>
            <person name="Dluhosova J."/>
            <person name="Istvanek J."/>
            <person name="Nedelnik J."/>
            <person name="Repkova J."/>
        </authorList>
    </citation>
    <scope>NUCLEOTIDE SEQUENCE [LARGE SCALE GENOMIC DNA]</scope>
    <source>
        <strain evidence="2">cv. 10/8</strain>
        <tissue evidence="1">Leaf</tissue>
    </source>
</reference>
<dbReference type="Proteomes" id="UP000265520">
    <property type="component" value="Unassembled WGS sequence"/>
</dbReference>
<dbReference type="EMBL" id="LXQA010549471">
    <property type="protein sequence ID" value="MCI58636.1"/>
    <property type="molecule type" value="Genomic_DNA"/>
</dbReference>
<proteinExistence type="predicted"/>
<accession>A0A392TEU2</accession>
<feature type="non-terminal residue" evidence="1">
    <location>
        <position position="1"/>
    </location>
</feature>
<name>A0A392TEU2_9FABA</name>
<organism evidence="1 2">
    <name type="scientific">Trifolium medium</name>
    <dbReference type="NCBI Taxonomy" id="97028"/>
    <lineage>
        <taxon>Eukaryota</taxon>
        <taxon>Viridiplantae</taxon>
        <taxon>Streptophyta</taxon>
        <taxon>Embryophyta</taxon>
        <taxon>Tracheophyta</taxon>
        <taxon>Spermatophyta</taxon>
        <taxon>Magnoliopsida</taxon>
        <taxon>eudicotyledons</taxon>
        <taxon>Gunneridae</taxon>
        <taxon>Pentapetalae</taxon>
        <taxon>rosids</taxon>
        <taxon>fabids</taxon>
        <taxon>Fabales</taxon>
        <taxon>Fabaceae</taxon>
        <taxon>Papilionoideae</taxon>
        <taxon>50 kb inversion clade</taxon>
        <taxon>NPAAA clade</taxon>
        <taxon>Hologalegina</taxon>
        <taxon>IRL clade</taxon>
        <taxon>Trifolieae</taxon>
        <taxon>Trifolium</taxon>
    </lineage>
</organism>
<comment type="caution">
    <text evidence="1">The sequence shown here is derived from an EMBL/GenBank/DDBJ whole genome shotgun (WGS) entry which is preliminary data.</text>
</comment>
<dbReference type="AlphaFoldDB" id="A0A392TEU2"/>
<sequence>TLRSLSSLPDHHRHRSTLQHTCRLSNRSHLLSLQTRHDGAMPCCGAIDSLVIHDATSRRRRLRVGMPPSV</sequence>
<protein>
    <submittedName>
        <fullName evidence="1">Uncharacterized protein</fullName>
    </submittedName>
</protein>
<evidence type="ECO:0000313" key="2">
    <source>
        <dbReference type="Proteomes" id="UP000265520"/>
    </source>
</evidence>